<sequence>MTGTRKHQIRRGASLLLTLAALAALGSNAWAGVNIRAHRAVYDLKLERSSEGSNISGADGRMVMEITGSACDGWSTSFRRVMELRPNEGETQLLDNQVASWESGDGLSLQLNDKQFVNNRLETETRLKADMDSDAAKPGRGEISEPKPEEFDLPAGVLFPMAHQKRLMDAAERGETRDVSILYDGASGSKVFKVISFIGKRKDPGSDPTIDKALKDMPSWPLSITFYEYDKDTKVSEELPSYQVNFPIYENGVAGPLSIDYGGYVISGTLTKLELLNQQKCE</sequence>
<reference evidence="1" key="1">
    <citation type="submission" date="2021-01" db="EMBL/GenBank/DDBJ databases">
        <authorList>
            <person name="Sun Q."/>
        </authorList>
    </citation>
    <scope>NUCLEOTIDE SEQUENCE</scope>
    <source>
        <strain evidence="1">YIM B02566</strain>
    </source>
</reference>
<comment type="caution">
    <text evidence="1">The sequence shown here is derived from an EMBL/GenBank/DDBJ whole genome shotgun (WGS) entry which is preliminary data.</text>
</comment>
<organism evidence="1 2">
    <name type="scientific">Taklimakanibacter albus</name>
    <dbReference type="NCBI Taxonomy" id="2800327"/>
    <lineage>
        <taxon>Bacteria</taxon>
        <taxon>Pseudomonadati</taxon>
        <taxon>Pseudomonadota</taxon>
        <taxon>Alphaproteobacteria</taxon>
        <taxon>Hyphomicrobiales</taxon>
        <taxon>Aestuariivirgaceae</taxon>
        <taxon>Taklimakanibacter</taxon>
    </lineage>
</organism>
<protein>
    <submittedName>
        <fullName evidence="1">Cell envelope integrity EipB family protein</fullName>
    </submittedName>
</protein>
<proteinExistence type="predicted"/>
<gene>
    <name evidence="1" type="ORF">JHL16_10245</name>
</gene>
<accession>A0ACC5R253</accession>
<dbReference type="Proteomes" id="UP000616151">
    <property type="component" value="Unassembled WGS sequence"/>
</dbReference>
<evidence type="ECO:0000313" key="2">
    <source>
        <dbReference type="Proteomes" id="UP000616151"/>
    </source>
</evidence>
<name>A0ACC5R253_9HYPH</name>
<keyword evidence="2" id="KW-1185">Reference proteome</keyword>
<dbReference type="EMBL" id="JAENHL010000006">
    <property type="protein sequence ID" value="MBK1866734.1"/>
    <property type="molecule type" value="Genomic_DNA"/>
</dbReference>
<evidence type="ECO:0000313" key="1">
    <source>
        <dbReference type="EMBL" id="MBK1866734.1"/>
    </source>
</evidence>